<dbReference type="PANTHER" id="PTHR43747">
    <property type="entry name" value="FAD-BINDING PROTEIN"/>
    <property type="match status" value="1"/>
</dbReference>
<dbReference type="Pfam" id="PF01494">
    <property type="entry name" value="FAD_binding_3"/>
    <property type="match status" value="1"/>
</dbReference>
<dbReference type="RefSeq" id="WP_236458363.1">
    <property type="nucleotide sequence ID" value="NZ_CBCSGE010000009.1"/>
</dbReference>
<accession>A0ABV5GMP4</accession>
<keyword evidence="2" id="KW-0503">Monooxygenase</keyword>
<evidence type="ECO:0000313" key="3">
    <source>
        <dbReference type="Proteomes" id="UP001589607"/>
    </source>
</evidence>
<organism evidence="2 3">
    <name type="scientific">Flavobacterium jumunjinense</name>
    <dbReference type="NCBI Taxonomy" id="998845"/>
    <lineage>
        <taxon>Bacteria</taxon>
        <taxon>Pseudomonadati</taxon>
        <taxon>Bacteroidota</taxon>
        <taxon>Flavobacteriia</taxon>
        <taxon>Flavobacteriales</taxon>
        <taxon>Flavobacteriaceae</taxon>
        <taxon>Flavobacterium</taxon>
    </lineage>
</organism>
<dbReference type="Proteomes" id="UP001589607">
    <property type="component" value="Unassembled WGS sequence"/>
</dbReference>
<feature type="domain" description="FAD-binding" evidence="1">
    <location>
        <begin position="9"/>
        <end position="329"/>
    </location>
</feature>
<dbReference type="InterPro" id="IPR036188">
    <property type="entry name" value="FAD/NAD-bd_sf"/>
</dbReference>
<dbReference type="InterPro" id="IPR050816">
    <property type="entry name" value="Flavin-dep_Halogenase_NPB"/>
</dbReference>
<dbReference type="InterPro" id="IPR002938">
    <property type="entry name" value="FAD-bd"/>
</dbReference>
<comment type="caution">
    <text evidence="2">The sequence shown here is derived from an EMBL/GenBank/DDBJ whole genome shotgun (WGS) entry which is preliminary data.</text>
</comment>
<sequence>MSDNIFFNIIIIGGGPAGIAAGLTITSRCLSCVIVEANQISDQKLGECLPPNSLPLFKKMGLESLLQDEQHHPYYGNKSVWGNDKIEEKLFLFDKFSQGILLNRNYFEKQLREVSKLNHLQWLEGYTFYSVEKENDVTKVVLKSKTNTKTLYCNYIIDATGRKASVCRKLGVNKNTIDELTSLNFKYKIKKPVPFFVFTESLENGWVYVSPSEKDFLTVMIFTDLDLIPSKKEEKEFIERHINNSVLIQEILKKNDIEPEILDLKTRVANTTCLNVPFGENWIAIGDAAYSFDPLSSYGITSALAAGYYGGHAVSDAISGKTEALETYHFIMDNAFLNYKIQLKEQYATEKRWKEKTFWKRRLNYN</sequence>
<dbReference type="SUPFAM" id="SSF51905">
    <property type="entry name" value="FAD/NAD(P)-binding domain"/>
    <property type="match status" value="1"/>
</dbReference>
<dbReference type="GO" id="GO:0004497">
    <property type="term" value="F:monooxygenase activity"/>
    <property type="evidence" value="ECO:0007669"/>
    <property type="project" value="UniProtKB-KW"/>
</dbReference>
<keyword evidence="2" id="KW-0560">Oxidoreductase</keyword>
<dbReference type="Gene3D" id="3.30.9.100">
    <property type="match status" value="1"/>
</dbReference>
<reference evidence="2 3" key="1">
    <citation type="submission" date="2024-09" db="EMBL/GenBank/DDBJ databases">
        <authorList>
            <person name="Sun Q."/>
            <person name="Mori K."/>
        </authorList>
    </citation>
    <scope>NUCLEOTIDE SEQUENCE [LARGE SCALE GENOMIC DNA]</scope>
    <source>
        <strain evidence="2 3">CECT 7955</strain>
    </source>
</reference>
<dbReference type="EMBL" id="JBHMEY010000014">
    <property type="protein sequence ID" value="MFB9096145.1"/>
    <property type="molecule type" value="Genomic_DNA"/>
</dbReference>
<proteinExistence type="predicted"/>
<evidence type="ECO:0000313" key="2">
    <source>
        <dbReference type="EMBL" id="MFB9096145.1"/>
    </source>
</evidence>
<dbReference type="Gene3D" id="3.50.50.60">
    <property type="entry name" value="FAD/NAD(P)-binding domain"/>
    <property type="match status" value="1"/>
</dbReference>
<dbReference type="PANTHER" id="PTHR43747:SF1">
    <property type="entry name" value="SLR1998 PROTEIN"/>
    <property type="match status" value="1"/>
</dbReference>
<dbReference type="PRINTS" id="PR00420">
    <property type="entry name" value="RNGMNOXGNASE"/>
</dbReference>
<keyword evidence="3" id="KW-1185">Reference proteome</keyword>
<protein>
    <submittedName>
        <fullName evidence="2">FAD-dependent monooxygenase</fullName>
    </submittedName>
</protein>
<evidence type="ECO:0000259" key="1">
    <source>
        <dbReference type="Pfam" id="PF01494"/>
    </source>
</evidence>
<name>A0ABV5GMP4_9FLAO</name>
<gene>
    <name evidence="2" type="ORF">ACFFVF_06435</name>
</gene>